<dbReference type="RefSeq" id="WP_043067898.1">
    <property type="nucleotide sequence ID" value="NZ_BJOA01000024.1"/>
</dbReference>
<dbReference type="Pfam" id="PF00534">
    <property type="entry name" value="Glycos_transf_1"/>
    <property type="match status" value="1"/>
</dbReference>
<dbReference type="Proteomes" id="UP000182836">
    <property type="component" value="Unassembled WGS sequence"/>
</dbReference>
<evidence type="ECO:0000259" key="1">
    <source>
        <dbReference type="Pfam" id="PF00534"/>
    </source>
</evidence>
<feature type="domain" description="Glycosyl transferase family 1" evidence="1">
    <location>
        <begin position="191"/>
        <end position="347"/>
    </location>
</feature>
<accession>A0A0D1Y5D4</accession>
<reference evidence="3 5" key="1">
    <citation type="submission" date="2015-07" db="EMBL/GenBank/DDBJ databases">
        <title>Fjat-14205 dsm 2895.</title>
        <authorList>
            <person name="Liu B."/>
            <person name="Wang J."/>
            <person name="Zhu Y."/>
            <person name="Liu G."/>
            <person name="Chen Q."/>
            <person name="Chen Z."/>
            <person name="Lan J."/>
            <person name="Che J."/>
            <person name="Ge C."/>
            <person name="Shi H."/>
            <person name="Pan Z."/>
            <person name="Liu X."/>
        </authorList>
    </citation>
    <scope>NUCLEOTIDE SEQUENCE [LARGE SCALE GENOMIC DNA]</scope>
    <source>
        <strain evidence="3 5">DSM 2895</strain>
    </source>
</reference>
<dbReference type="EMBL" id="LGUG01000004">
    <property type="protein sequence ID" value="KON97966.1"/>
    <property type="molecule type" value="Genomic_DNA"/>
</dbReference>
<keyword evidence="5" id="KW-1185">Reference proteome</keyword>
<feature type="domain" description="Glycosyltransferase subfamily 4-like N-terminal" evidence="2">
    <location>
        <begin position="11"/>
        <end position="174"/>
    </location>
</feature>
<dbReference type="STRING" id="47500.AF333_23575"/>
<evidence type="ECO:0000313" key="5">
    <source>
        <dbReference type="Proteomes" id="UP000037269"/>
    </source>
</evidence>
<protein>
    <submittedName>
        <fullName evidence="3 4">N-acetyl-alpha-D-glucosaminyl L-malate synthase</fullName>
    </submittedName>
</protein>
<dbReference type="PANTHER" id="PTHR45947">
    <property type="entry name" value="SULFOQUINOVOSYL TRANSFERASE SQD2"/>
    <property type="match status" value="1"/>
</dbReference>
<dbReference type="GO" id="GO:0071793">
    <property type="term" value="P:bacillithiol biosynthetic process"/>
    <property type="evidence" value="ECO:0007669"/>
    <property type="project" value="InterPro"/>
</dbReference>
<organism evidence="3 5">
    <name type="scientific">Aneurinibacillus migulanus</name>
    <name type="common">Bacillus migulanus</name>
    <dbReference type="NCBI Taxonomy" id="47500"/>
    <lineage>
        <taxon>Bacteria</taxon>
        <taxon>Bacillati</taxon>
        <taxon>Bacillota</taxon>
        <taxon>Bacilli</taxon>
        <taxon>Bacillales</taxon>
        <taxon>Paenibacillaceae</taxon>
        <taxon>Aneurinibacillus group</taxon>
        <taxon>Aneurinibacillus</taxon>
    </lineage>
</organism>
<dbReference type="InterPro" id="IPR028098">
    <property type="entry name" value="Glyco_trans_4-like_N"/>
</dbReference>
<dbReference type="GO" id="GO:0016757">
    <property type="term" value="F:glycosyltransferase activity"/>
    <property type="evidence" value="ECO:0007669"/>
    <property type="project" value="InterPro"/>
</dbReference>
<dbReference type="PATRIC" id="fig|47500.12.peg.4641"/>
<dbReference type="GeneID" id="42308108"/>
<name>A0A0D1Y5D4_ANEMI</name>
<reference evidence="4 6" key="2">
    <citation type="submission" date="2016-10" db="EMBL/GenBank/DDBJ databases">
        <authorList>
            <person name="de Groot N.N."/>
        </authorList>
    </citation>
    <scope>NUCLEOTIDE SEQUENCE [LARGE SCALE GENOMIC DNA]</scope>
    <source>
        <strain evidence="4 6">DSM 2895</strain>
    </source>
</reference>
<dbReference type="PANTHER" id="PTHR45947:SF3">
    <property type="entry name" value="SULFOQUINOVOSYL TRANSFERASE SQD2"/>
    <property type="match status" value="1"/>
</dbReference>
<evidence type="ECO:0000313" key="4">
    <source>
        <dbReference type="EMBL" id="SDH99905.1"/>
    </source>
</evidence>
<evidence type="ECO:0000313" key="6">
    <source>
        <dbReference type="Proteomes" id="UP000182836"/>
    </source>
</evidence>
<dbReference type="Gene3D" id="3.40.50.2000">
    <property type="entry name" value="Glycogen Phosphorylase B"/>
    <property type="match status" value="2"/>
</dbReference>
<evidence type="ECO:0000313" key="3">
    <source>
        <dbReference type="EMBL" id="KON97966.1"/>
    </source>
</evidence>
<dbReference type="InterPro" id="IPR023881">
    <property type="entry name" value="Thiol_BshA"/>
</dbReference>
<dbReference type="Pfam" id="PF13439">
    <property type="entry name" value="Glyco_transf_4"/>
    <property type="match status" value="1"/>
</dbReference>
<dbReference type="OrthoDB" id="9810929at2"/>
<proteinExistence type="predicted"/>
<dbReference type="SUPFAM" id="SSF53756">
    <property type="entry name" value="UDP-Glycosyltransferase/glycogen phosphorylase"/>
    <property type="match status" value="1"/>
</dbReference>
<dbReference type="NCBIfam" id="TIGR03999">
    <property type="entry name" value="thiol_BshA"/>
    <property type="match status" value="1"/>
</dbReference>
<gene>
    <name evidence="3" type="ORF">AF333_23575</name>
    <name evidence="4" type="ORF">SAMN04487909_101186</name>
</gene>
<dbReference type="InterPro" id="IPR001296">
    <property type="entry name" value="Glyco_trans_1"/>
</dbReference>
<dbReference type="AlphaFoldDB" id="A0A0D1Y5D4"/>
<dbReference type="EMBL" id="FNED01000001">
    <property type="protein sequence ID" value="SDH99905.1"/>
    <property type="molecule type" value="Genomic_DNA"/>
</dbReference>
<dbReference type="Proteomes" id="UP000037269">
    <property type="component" value="Unassembled WGS sequence"/>
</dbReference>
<evidence type="ECO:0000259" key="2">
    <source>
        <dbReference type="Pfam" id="PF13439"/>
    </source>
</evidence>
<dbReference type="InterPro" id="IPR050194">
    <property type="entry name" value="Glycosyltransferase_grp1"/>
</dbReference>
<sequence length="380" mass="42649">MKIGITCYPSVGGSGVVATELGKLLAERGHTVHFITSGMPFRLGKYYRNIYFHEVDVNSYSVFQYPPYDLTLASRMAQVAQTENLDVLHVHYAVPHAISAYLAKKMVGDRLKVVTTLHGTDITVLGYDHTLKDIIRFGIEHSDAVTAVSQSLINQTREVLQISKPIDLVYNFIDKREYYPRDMCDVREEYAPNKEKVFIHISNFRSVKRTDDVVRIFHRIKQRMPAKLLMIGEGPELPVVRELAAELNLLEDVIFLGKQEDIACVLSMADVMLLPSAQESFGLVALEAMACGKPVIASNAGGLPEVVKDGETGFVLPIGDVEGMGDKAVELISDPAMYERFSRQAIERAYHTFCHKDITQQYEEVYRRVLAEETEACSKP</sequence>